<evidence type="ECO:0000313" key="2">
    <source>
        <dbReference type="Proteomes" id="UP001521116"/>
    </source>
</evidence>
<dbReference type="PANTHER" id="PTHR42085">
    <property type="entry name" value="F-BOX DOMAIN-CONTAINING PROTEIN"/>
    <property type="match status" value="1"/>
</dbReference>
<dbReference type="Proteomes" id="UP001521116">
    <property type="component" value="Unassembled WGS sequence"/>
</dbReference>
<dbReference type="EMBL" id="JAJVDC020000068">
    <property type="protein sequence ID" value="KAL1627723.1"/>
    <property type="molecule type" value="Genomic_DNA"/>
</dbReference>
<evidence type="ECO:0000313" key="1">
    <source>
        <dbReference type="EMBL" id="KAL1627723.1"/>
    </source>
</evidence>
<accession>A0ABR3SRG7</accession>
<reference evidence="1 2" key="1">
    <citation type="submission" date="2024-02" db="EMBL/GenBank/DDBJ databases">
        <title>De novo assembly and annotation of 12 fungi associated with fruit tree decline syndrome in Ontario, Canada.</title>
        <authorList>
            <person name="Sulman M."/>
            <person name="Ellouze W."/>
            <person name="Ilyukhin E."/>
        </authorList>
    </citation>
    <scope>NUCLEOTIDE SEQUENCE [LARGE SCALE GENOMIC DNA]</scope>
    <source>
        <strain evidence="1 2">M1-105</strain>
    </source>
</reference>
<protein>
    <submittedName>
        <fullName evidence="1">Uncharacterized protein</fullName>
    </submittedName>
</protein>
<organism evidence="1 2">
    <name type="scientific">Neofusicoccum ribis</name>
    <dbReference type="NCBI Taxonomy" id="45134"/>
    <lineage>
        <taxon>Eukaryota</taxon>
        <taxon>Fungi</taxon>
        <taxon>Dikarya</taxon>
        <taxon>Ascomycota</taxon>
        <taxon>Pezizomycotina</taxon>
        <taxon>Dothideomycetes</taxon>
        <taxon>Dothideomycetes incertae sedis</taxon>
        <taxon>Botryosphaeriales</taxon>
        <taxon>Botryosphaeriaceae</taxon>
        <taxon>Neofusicoccum</taxon>
    </lineage>
</organism>
<keyword evidence="2" id="KW-1185">Reference proteome</keyword>
<comment type="caution">
    <text evidence="1">The sequence shown here is derived from an EMBL/GenBank/DDBJ whole genome shotgun (WGS) entry which is preliminary data.</text>
</comment>
<dbReference type="InterPro" id="IPR038883">
    <property type="entry name" value="AN11006-like"/>
</dbReference>
<name>A0ABR3SRG7_9PEZI</name>
<sequence length="258" mass="30065">MPIDIPKMCINSEGILTLRNSVEEKSSNAFRWNDLSGEIKNRIYDYALTEAKPIRLHVDLDGTVNPIFRDDDPIRRAIVPNLLLINKQTYSEGAPLLYHNHLSFCDPETLYYFFKRLSPQTKQLVETISVRLWHQLFLPSDGVFTQLIGASNLQMVRIKEMMPLDGPLLTAKALCNEPGMRGWVMSLGQDHAQRAAALDRLLRFREKRTLFPVRFTRSKRNGVMEYTAWTDEEMEEWRQKVEREFRRMIKAHLGLILS</sequence>
<dbReference type="PANTHER" id="PTHR42085:SF2">
    <property type="entry name" value="F-BOX DOMAIN-CONTAINING PROTEIN"/>
    <property type="match status" value="1"/>
</dbReference>
<proteinExistence type="predicted"/>
<gene>
    <name evidence="1" type="ORF">SLS56_006172</name>
</gene>